<accession>A0ABQ9GSV9</accession>
<comment type="caution">
    <text evidence="1">The sequence shown here is derived from an EMBL/GenBank/DDBJ whole genome shotgun (WGS) entry which is preliminary data.</text>
</comment>
<sequence length="110" mass="12733">MLLTEPLQPTLISRERDRSGFLLDQLPNATCVLFEEPCIDKTIMRTNTDMKHQAKEITERLPIFITTNQELWAWCESSEKAPLEIRIKNTTSQILLNIATPAEHHNHHTI</sequence>
<dbReference type="Gene3D" id="3.40.50.300">
    <property type="entry name" value="P-loop containing nucleotide triphosphate hydrolases"/>
    <property type="match status" value="1"/>
</dbReference>
<gene>
    <name evidence="1" type="ORF">PR048_022975</name>
</gene>
<proteinExistence type="predicted"/>
<evidence type="ECO:0000313" key="2">
    <source>
        <dbReference type="Proteomes" id="UP001159363"/>
    </source>
</evidence>
<dbReference type="InterPro" id="IPR027417">
    <property type="entry name" value="P-loop_NTPase"/>
</dbReference>
<organism evidence="1 2">
    <name type="scientific">Dryococelus australis</name>
    <dbReference type="NCBI Taxonomy" id="614101"/>
    <lineage>
        <taxon>Eukaryota</taxon>
        <taxon>Metazoa</taxon>
        <taxon>Ecdysozoa</taxon>
        <taxon>Arthropoda</taxon>
        <taxon>Hexapoda</taxon>
        <taxon>Insecta</taxon>
        <taxon>Pterygota</taxon>
        <taxon>Neoptera</taxon>
        <taxon>Polyneoptera</taxon>
        <taxon>Phasmatodea</taxon>
        <taxon>Verophasmatodea</taxon>
        <taxon>Anareolatae</taxon>
        <taxon>Phasmatidae</taxon>
        <taxon>Eurycanthinae</taxon>
        <taxon>Dryococelus</taxon>
    </lineage>
</organism>
<reference evidence="1 2" key="1">
    <citation type="submission" date="2023-02" db="EMBL/GenBank/DDBJ databases">
        <title>LHISI_Scaffold_Assembly.</title>
        <authorList>
            <person name="Stuart O.P."/>
            <person name="Cleave R."/>
            <person name="Magrath M.J.L."/>
            <person name="Mikheyev A.S."/>
        </authorList>
    </citation>
    <scope>NUCLEOTIDE SEQUENCE [LARGE SCALE GENOMIC DNA]</scope>
    <source>
        <strain evidence="1">Daus_M_001</strain>
        <tissue evidence="1">Leg muscle</tissue>
    </source>
</reference>
<dbReference type="EMBL" id="JARBHB010000009">
    <property type="protein sequence ID" value="KAJ8875084.1"/>
    <property type="molecule type" value="Genomic_DNA"/>
</dbReference>
<protein>
    <submittedName>
        <fullName evidence="1">Uncharacterized protein</fullName>
    </submittedName>
</protein>
<dbReference type="Proteomes" id="UP001159363">
    <property type="component" value="Chromosome 8"/>
</dbReference>
<name>A0ABQ9GSV9_9NEOP</name>
<keyword evidence="2" id="KW-1185">Reference proteome</keyword>
<evidence type="ECO:0000313" key="1">
    <source>
        <dbReference type="EMBL" id="KAJ8875084.1"/>
    </source>
</evidence>
<dbReference type="SUPFAM" id="SSF52540">
    <property type="entry name" value="P-loop containing nucleoside triphosphate hydrolases"/>
    <property type="match status" value="1"/>
</dbReference>